<dbReference type="Pfam" id="PF01841">
    <property type="entry name" value="Transglut_core"/>
    <property type="match status" value="1"/>
</dbReference>
<dbReference type="PANTHER" id="PTHR33490">
    <property type="entry name" value="BLR5614 PROTEIN-RELATED"/>
    <property type="match status" value="1"/>
</dbReference>
<keyword evidence="5" id="KW-1185">Reference proteome</keyword>
<evidence type="ECO:0000256" key="1">
    <source>
        <dbReference type="SAM" id="SignalP"/>
    </source>
</evidence>
<evidence type="ECO:0000313" key="3">
    <source>
        <dbReference type="EMBL" id="MBB5210802.1"/>
    </source>
</evidence>
<keyword evidence="1" id="KW-0732">Signal</keyword>
<feature type="chain" id="PRO_5044645481" description="Transglutaminase-like domain-containing protein" evidence="1">
    <location>
        <begin position="22"/>
        <end position="316"/>
    </location>
</feature>
<dbReference type="SUPFAM" id="SSF54001">
    <property type="entry name" value="Cysteine proteinases"/>
    <property type="match status" value="1"/>
</dbReference>
<feature type="signal peptide" evidence="1">
    <location>
        <begin position="1"/>
        <end position="21"/>
    </location>
</feature>
<dbReference type="Proteomes" id="UP000563601">
    <property type="component" value="Unassembled WGS sequence"/>
</dbReference>
<proteinExistence type="predicted"/>
<dbReference type="OrthoDB" id="9804872at2"/>
<dbReference type="InterPro" id="IPR038765">
    <property type="entry name" value="Papain-like_cys_pep_sf"/>
</dbReference>
<evidence type="ECO:0000259" key="2">
    <source>
        <dbReference type="SMART" id="SM00460"/>
    </source>
</evidence>
<protein>
    <recommendedName>
        <fullName evidence="2">Transglutaminase-like domain-containing protein</fullName>
    </recommendedName>
</protein>
<dbReference type="InterPro" id="IPR002931">
    <property type="entry name" value="Transglutaminase-like"/>
</dbReference>
<organism evidence="3 6">
    <name type="scientific">Microbulbifer hydrolyticus</name>
    <dbReference type="NCBI Taxonomy" id="48074"/>
    <lineage>
        <taxon>Bacteria</taxon>
        <taxon>Pseudomonadati</taxon>
        <taxon>Pseudomonadota</taxon>
        <taxon>Gammaproteobacteria</taxon>
        <taxon>Cellvibrionales</taxon>
        <taxon>Microbulbiferaceae</taxon>
        <taxon>Microbulbifer</taxon>
    </lineage>
</organism>
<sequence>MVRQCIAFLMLMAGLAGDTFADSSGKGTTVTLEAEITVNNDTDTPIEGYVHRVAVPVEGHMQQKLLGIRHDDVARFERKSFKHEAGDYVELEWDIPANTTSTKIVYFDLLVKSYQFSQGARNTERGLQGARARQAPDSIYVKPAKYIESEDDEIVRLAHHIQRSFSDPEAQLRAAFLTPQQMIQYRRQSTRGALYAVSARQGDCTEYAALFVALARAMGFPARMTSEFLFTEHREFSQPNHHAAEVYLNGRWIPVDANLALDPKFGYGFGSGAHSKIVLNRNSVWVWSNLWPRGVSKRPGKVDVDMQWTIRDVRRK</sequence>
<dbReference type="Gene3D" id="3.10.620.30">
    <property type="match status" value="1"/>
</dbReference>
<dbReference type="SMART" id="SM00460">
    <property type="entry name" value="TGc"/>
    <property type="match status" value="1"/>
</dbReference>
<accession>A0A6P1T7M2</accession>
<reference evidence="3 6" key="2">
    <citation type="submission" date="2020-08" db="EMBL/GenBank/DDBJ databases">
        <title>Genomic Encyclopedia of Type Strains, Phase IV (KMG-IV): sequencing the most valuable type-strain genomes for metagenomic binning, comparative biology and taxonomic classification.</title>
        <authorList>
            <person name="Goeker M."/>
        </authorList>
    </citation>
    <scope>NUCLEOTIDE SEQUENCE [LARGE SCALE GENOMIC DNA]</scope>
    <source>
        <strain evidence="3 6">DSM 11525</strain>
    </source>
</reference>
<evidence type="ECO:0000313" key="5">
    <source>
        <dbReference type="Proteomes" id="UP000464675"/>
    </source>
</evidence>
<gene>
    <name evidence="4" type="ORF">GTQ55_07000</name>
    <name evidence="3" type="ORF">HNQ53_000990</name>
</gene>
<feature type="domain" description="Transglutaminase-like" evidence="2">
    <location>
        <begin position="196"/>
        <end position="259"/>
    </location>
</feature>
<evidence type="ECO:0000313" key="6">
    <source>
        <dbReference type="Proteomes" id="UP000563601"/>
    </source>
</evidence>
<dbReference type="AlphaFoldDB" id="A0A6P1T7M2"/>
<reference evidence="4 5" key="1">
    <citation type="submission" date="2020-01" db="EMBL/GenBank/DDBJ databases">
        <title>The possibility of degradation of plastic by Microbulbifer hydrolyticus IRE-31.</title>
        <authorList>
            <person name="Liu L."/>
        </authorList>
    </citation>
    <scope>NUCLEOTIDE SEQUENCE [LARGE SCALE GENOMIC DNA]</scope>
    <source>
        <strain evidence="4 5">IRE-31</strain>
    </source>
</reference>
<name>A0A6P1T7M2_9GAMM</name>
<dbReference type="EMBL" id="CP047491">
    <property type="protein sequence ID" value="QHQ38758.1"/>
    <property type="molecule type" value="Genomic_DNA"/>
</dbReference>
<dbReference type="EMBL" id="JACHHR010000001">
    <property type="protein sequence ID" value="MBB5210802.1"/>
    <property type="molecule type" value="Genomic_DNA"/>
</dbReference>
<dbReference type="Proteomes" id="UP000464675">
    <property type="component" value="Chromosome"/>
</dbReference>
<dbReference type="RefSeq" id="WP_161858086.1">
    <property type="nucleotide sequence ID" value="NZ_CP047491.1"/>
</dbReference>
<evidence type="ECO:0000313" key="4">
    <source>
        <dbReference type="EMBL" id="QHQ38758.1"/>
    </source>
</evidence>